<reference evidence="1 2" key="2">
    <citation type="journal article" date="2018" name="New Phytol.">
        <title>High intraspecific genome diversity in the model arbuscular mycorrhizal symbiont Rhizophagus irregularis.</title>
        <authorList>
            <person name="Chen E.C.H."/>
            <person name="Morin E."/>
            <person name="Beaudet D."/>
            <person name="Noel J."/>
            <person name="Yildirir G."/>
            <person name="Ndikumana S."/>
            <person name="Charron P."/>
            <person name="St-Onge C."/>
            <person name="Giorgi J."/>
            <person name="Kruger M."/>
            <person name="Marton T."/>
            <person name="Ropars J."/>
            <person name="Grigoriev I.V."/>
            <person name="Hainaut M."/>
            <person name="Henrissat B."/>
            <person name="Roux C."/>
            <person name="Martin F."/>
            <person name="Corradi N."/>
        </authorList>
    </citation>
    <scope>NUCLEOTIDE SEQUENCE [LARGE SCALE GENOMIC DNA]</scope>
    <source>
        <strain evidence="1 2">DAOM 197198</strain>
    </source>
</reference>
<proteinExistence type="predicted"/>
<keyword evidence="2" id="KW-1185">Reference proteome</keyword>
<comment type="caution">
    <text evidence="1">The sequence shown here is derived from an EMBL/GenBank/DDBJ whole genome shotgun (WGS) entry which is preliminary data.</text>
</comment>
<accession>A0A2P4P7F9</accession>
<sequence>IHFKFYIILFCTHCHSIHYPFSTVMDSRERVAQLLYANVQNNANPNPPAVTAALNQVQPLAPPTLTPLDLLTANIINYRNWQQFDGMKVYKYACMLRAQNQRLSYPFHTITHIAVQLWNNSEPDNIKQVYRDIAEETARMYEFHHRRMNNN</sequence>
<dbReference type="VEuPathDB" id="FungiDB:RhiirFUN_011597"/>
<dbReference type="EMBL" id="AUPC02000346">
    <property type="protein sequence ID" value="POG61321.1"/>
    <property type="molecule type" value="Genomic_DNA"/>
</dbReference>
<protein>
    <submittedName>
        <fullName evidence="1">Uncharacterized protein</fullName>
    </submittedName>
</protein>
<reference evidence="1 2" key="1">
    <citation type="journal article" date="2013" name="Proc. Natl. Acad. Sci. U.S.A.">
        <title>Genome of an arbuscular mycorrhizal fungus provides insight into the oldest plant symbiosis.</title>
        <authorList>
            <person name="Tisserant E."/>
            <person name="Malbreil M."/>
            <person name="Kuo A."/>
            <person name="Kohler A."/>
            <person name="Symeonidi A."/>
            <person name="Balestrini R."/>
            <person name="Charron P."/>
            <person name="Duensing N."/>
            <person name="Frei Dit Frey N."/>
            <person name="Gianinazzi-Pearson V."/>
            <person name="Gilbert L.B."/>
            <person name="Handa Y."/>
            <person name="Herr J.R."/>
            <person name="Hijri M."/>
            <person name="Koul R."/>
            <person name="Kawaguchi M."/>
            <person name="Krajinski F."/>
            <person name="Lammers P.J."/>
            <person name="Masclaux F.G."/>
            <person name="Murat C."/>
            <person name="Morin E."/>
            <person name="Ndikumana S."/>
            <person name="Pagni M."/>
            <person name="Petitpierre D."/>
            <person name="Requena N."/>
            <person name="Rosikiewicz P."/>
            <person name="Riley R."/>
            <person name="Saito K."/>
            <person name="San Clemente H."/>
            <person name="Shapiro H."/>
            <person name="van Tuinen D."/>
            <person name="Becard G."/>
            <person name="Bonfante P."/>
            <person name="Paszkowski U."/>
            <person name="Shachar-Hill Y.Y."/>
            <person name="Tuskan G.A."/>
            <person name="Young P.W."/>
            <person name="Sanders I.R."/>
            <person name="Henrissat B."/>
            <person name="Rensing S.A."/>
            <person name="Grigoriev I.V."/>
            <person name="Corradi N."/>
            <person name="Roux C."/>
            <person name="Martin F."/>
        </authorList>
    </citation>
    <scope>NUCLEOTIDE SEQUENCE [LARGE SCALE GENOMIC DNA]</scope>
    <source>
        <strain evidence="1 2">DAOM 197198</strain>
    </source>
</reference>
<gene>
    <name evidence="1" type="ORF">GLOIN_2v1704711</name>
</gene>
<dbReference type="AlphaFoldDB" id="A0A2P4P7F9"/>
<dbReference type="Proteomes" id="UP000018888">
    <property type="component" value="Unassembled WGS sequence"/>
</dbReference>
<organism evidence="1 2">
    <name type="scientific">Rhizophagus irregularis (strain DAOM 181602 / DAOM 197198 / MUCL 43194)</name>
    <name type="common">Arbuscular mycorrhizal fungus</name>
    <name type="synonym">Glomus intraradices</name>
    <dbReference type="NCBI Taxonomy" id="747089"/>
    <lineage>
        <taxon>Eukaryota</taxon>
        <taxon>Fungi</taxon>
        <taxon>Fungi incertae sedis</taxon>
        <taxon>Mucoromycota</taxon>
        <taxon>Glomeromycotina</taxon>
        <taxon>Glomeromycetes</taxon>
        <taxon>Glomerales</taxon>
        <taxon>Glomeraceae</taxon>
        <taxon>Rhizophagus</taxon>
    </lineage>
</organism>
<evidence type="ECO:0000313" key="2">
    <source>
        <dbReference type="Proteomes" id="UP000018888"/>
    </source>
</evidence>
<feature type="non-terminal residue" evidence="1">
    <location>
        <position position="1"/>
    </location>
</feature>
<name>A0A2P4P7F9_RHIID</name>
<evidence type="ECO:0000313" key="1">
    <source>
        <dbReference type="EMBL" id="POG61321.1"/>
    </source>
</evidence>